<evidence type="ECO:0000256" key="6">
    <source>
        <dbReference type="SAM" id="Phobius"/>
    </source>
</evidence>
<evidence type="ECO:0000256" key="1">
    <source>
        <dbReference type="ARBA" id="ARBA00004651"/>
    </source>
</evidence>
<evidence type="ECO:0000256" key="4">
    <source>
        <dbReference type="ARBA" id="ARBA00022989"/>
    </source>
</evidence>
<keyword evidence="4 6" id="KW-1133">Transmembrane helix</keyword>
<evidence type="ECO:0000313" key="8">
    <source>
        <dbReference type="Proteomes" id="UP000214747"/>
    </source>
</evidence>
<keyword evidence="2" id="KW-1003">Cell membrane</keyword>
<keyword evidence="8" id="KW-1185">Reference proteome</keyword>
<gene>
    <name evidence="7" type="ORF">CEJ45_11070</name>
</gene>
<dbReference type="EMBL" id="NJGV01000008">
    <property type="protein sequence ID" value="OWY34825.1"/>
    <property type="molecule type" value="Genomic_DNA"/>
</dbReference>
<name>A0A225SVB3_9BURK</name>
<dbReference type="Pfam" id="PF02588">
    <property type="entry name" value="YitT_membrane"/>
    <property type="match status" value="1"/>
</dbReference>
<evidence type="ECO:0008006" key="9">
    <source>
        <dbReference type="Google" id="ProtNLM"/>
    </source>
</evidence>
<dbReference type="RefSeq" id="WP_088755166.1">
    <property type="nucleotide sequence ID" value="NZ_NJGV01000008.1"/>
</dbReference>
<accession>A0A225SVB3</accession>
<dbReference type="InterPro" id="IPR003740">
    <property type="entry name" value="YitT"/>
</dbReference>
<feature type="transmembrane region" description="Helical" evidence="6">
    <location>
        <begin position="23"/>
        <end position="41"/>
    </location>
</feature>
<keyword evidence="5 6" id="KW-0472">Membrane</keyword>
<feature type="transmembrane region" description="Helical" evidence="6">
    <location>
        <begin position="117"/>
        <end position="136"/>
    </location>
</feature>
<feature type="transmembrane region" description="Helical" evidence="6">
    <location>
        <begin position="92"/>
        <end position="111"/>
    </location>
</feature>
<feature type="transmembrane region" description="Helical" evidence="6">
    <location>
        <begin position="184"/>
        <end position="201"/>
    </location>
</feature>
<dbReference type="GO" id="GO:0005886">
    <property type="term" value="C:plasma membrane"/>
    <property type="evidence" value="ECO:0007669"/>
    <property type="project" value="UniProtKB-SubCell"/>
</dbReference>
<comment type="subcellular location">
    <subcellularLocation>
        <location evidence="1">Cell membrane</location>
        <topology evidence="1">Multi-pass membrane protein</topology>
    </subcellularLocation>
</comment>
<evidence type="ECO:0000256" key="5">
    <source>
        <dbReference type="ARBA" id="ARBA00023136"/>
    </source>
</evidence>
<comment type="caution">
    <text evidence="7">The sequence shown here is derived from an EMBL/GenBank/DDBJ whole genome shotgun (WGS) entry which is preliminary data.</text>
</comment>
<proteinExistence type="predicted"/>
<reference evidence="7 8" key="1">
    <citation type="journal article" date="2010" name="Int. J. Syst. Evol. Microbiol.">
        <title>Reclassification of Herbaspirillum putei as a later heterotypic synonym of Herbaspirillum huttiense, with the description of H. huttiense subsp. huttiense subsp. nov. and H. huttiense subsp. putei subsp. nov., comb. nov., and description of Herbaspirillum aquaticum sp. nov.</title>
        <authorList>
            <person name="Dobritsa A.P."/>
            <person name="Reddy M.C."/>
            <person name="Samadpour M."/>
        </authorList>
    </citation>
    <scope>NUCLEOTIDE SEQUENCE [LARGE SCALE GENOMIC DNA]</scope>
    <source>
        <strain evidence="7 8">IEH 4430</strain>
    </source>
</reference>
<organism evidence="7 8">
    <name type="scientific">Herbaspirillum aquaticum</name>
    <dbReference type="NCBI Taxonomy" id="568783"/>
    <lineage>
        <taxon>Bacteria</taxon>
        <taxon>Pseudomonadati</taxon>
        <taxon>Pseudomonadota</taxon>
        <taxon>Betaproteobacteria</taxon>
        <taxon>Burkholderiales</taxon>
        <taxon>Oxalobacteraceae</taxon>
        <taxon>Herbaspirillum</taxon>
    </lineage>
</organism>
<dbReference type="PANTHER" id="PTHR33545">
    <property type="entry name" value="UPF0750 MEMBRANE PROTEIN YITT-RELATED"/>
    <property type="match status" value="1"/>
</dbReference>
<evidence type="ECO:0000256" key="3">
    <source>
        <dbReference type="ARBA" id="ARBA00022692"/>
    </source>
</evidence>
<dbReference type="InterPro" id="IPR051461">
    <property type="entry name" value="UPF0750_membrane"/>
</dbReference>
<keyword evidence="3 6" id="KW-0812">Transmembrane</keyword>
<protein>
    <recommendedName>
        <fullName evidence="9">YitT family protein</fullName>
    </recommendedName>
</protein>
<sequence>MAEVASKAAVSAADLRHKSYEDVLALVAGTLFVSLAVNMYSQVGLLTGSTAGLAFLTHYLTGLPFGVVFFTINIPFYYFAFRRMGLRFTGKTFFAVALVSGFSLMHPHFIGYAKLDLFYSAVLGGLLMGVGFVMLFRHGASLGGINVVTLFLQDRYGLRAGKLQMGVDVVIVLCSLFVVTPRVLLASILGAVTANLVIALNHRAGRYMGM</sequence>
<dbReference type="PANTHER" id="PTHR33545:SF5">
    <property type="entry name" value="UPF0750 MEMBRANE PROTEIN YITT"/>
    <property type="match status" value="1"/>
</dbReference>
<feature type="transmembrane region" description="Helical" evidence="6">
    <location>
        <begin position="156"/>
        <end position="178"/>
    </location>
</feature>
<feature type="transmembrane region" description="Helical" evidence="6">
    <location>
        <begin position="61"/>
        <end position="80"/>
    </location>
</feature>
<dbReference type="Proteomes" id="UP000214747">
    <property type="component" value="Unassembled WGS sequence"/>
</dbReference>
<evidence type="ECO:0000256" key="2">
    <source>
        <dbReference type="ARBA" id="ARBA00022475"/>
    </source>
</evidence>
<evidence type="ECO:0000313" key="7">
    <source>
        <dbReference type="EMBL" id="OWY34825.1"/>
    </source>
</evidence>
<dbReference type="AlphaFoldDB" id="A0A225SVB3"/>